<feature type="region of interest" description="Disordered" evidence="4">
    <location>
        <begin position="307"/>
        <end position="331"/>
    </location>
</feature>
<feature type="region of interest" description="Disordered" evidence="4">
    <location>
        <begin position="188"/>
        <end position="214"/>
    </location>
</feature>
<feature type="compositionally biased region" description="Gly residues" evidence="4">
    <location>
        <begin position="367"/>
        <end position="387"/>
    </location>
</feature>
<keyword evidence="5" id="KW-0472">Membrane</keyword>
<evidence type="ECO:0000256" key="3">
    <source>
        <dbReference type="ARBA" id="ARBA00023087"/>
    </source>
</evidence>
<protein>
    <submittedName>
        <fullName evidence="7">DUF320 domain-containing protein</fullName>
    </submittedName>
</protein>
<feature type="compositionally biased region" description="Gly residues" evidence="4">
    <location>
        <begin position="422"/>
        <end position="432"/>
    </location>
</feature>
<evidence type="ECO:0000313" key="8">
    <source>
        <dbReference type="Proteomes" id="UP000279994"/>
    </source>
</evidence>
<feature type="region of interest" description="Disordered" evidence="4">
    <location>
        <begin position="73"/>
        <end position="115"/>
    </location>
</feature>
<evidence type="ECO:0000256" key="5">
    <source>
        <dbReference type="SAM" id="Phobius"/>
    </source>
</evidence>
<dbReference type="PROSITE" id="PS51884">
    <property type="entry name" value="CHAPLIN"/>
    <property type="match status" value="1"/>
</dbReference>
<feature type="compositionally biased region" description="Polar residues" evidence="4">
    <location>
        <begin position="35"/>
        <end position="50"/>
    </location>
</feature>
<dbReference type="RefSeq" id="WP_123224274.1">
    <property type="nucleotide sequence ID" value="NZ_RJSF01000044.1"/>
</dbReference>
<feature type="compositionally biased region" description="Low complexity" evidence="4">
    <location>
        <begin position="188"/>
        <end position="212"/>
    </location>
</feature>
<feature type="compositionally biased region" description="Low complexity" evidence="4">
    <location>
        <begin position="249"/>
        <end position="271"/>
    </location>
</feature>
<gene>
    <name evidence="7" type="ORF">EFL26_17920</name>
</gene>
<evidence type="ECO:0000256" key="2">
    <source>
        <dbReference type="ARBA" id="ARBA00022889"/>
    </source>
</evidence>
<feature type="compositionally biased region" description="Low complexity" evidence="4">
    <location>
        <begin position="74"/>
        <end position="83"/>
    </location>
</feature>
<name>A0A3N0GJB9_9ACTN</name>
<dbReference type="GO" id="GO:0007155">
    <property type="term" value="P:cell adhesion"/>
    <property type="evidence" value="ECO:0007669"/>
    <property type="project" value="UniProtKB-KW"/>
</dbReference>
<feature type="compositionally biased region" description="Low complexity" evidence="4">
    <location>
        <begin position="133"/>
        <end position="153"/>
    </location>
</feature>
<keyword evidence="8" id="KW-1185">Reference proteome</keyword>
<feature type="region of interest" description="Disordered" evidence="4">
    <location>
        <begin position="29"/>
        <end position="50"/>
    </location>
</feature>
<sequence>MNAWLRRALCAVGITGGIVLLGIGLSEAASADGSGPTTTGQNGILSGNQTGADVQAPINLSGNQITVIGQRNHTTSTSASSSTSGGGSGSSSGSPTTSGQGGIGSGNQTGLSVHAPVNATGNQVTVVGQDNTTHATGASTTHSTPPGHPTTSGQSGIGSGNQTGVGVQAPVNVSGNQVTVIGQHNTTQSVAGTSSGSGTAGTGSSAGSPTTTGFGGILSGNQTAVGVQAPINVSGNQVTVIGQDNTLSSLGGSTTAPTSGAGSAGAPTTSGQSGIGSGNQTALGVQAPINASGNQVTVIGQDNTLTSIGGSTTGGRGSSTGAPTTSGQNAILSGNQTGIGVAAPIAATGNQVTVIGQDNTLTSTGGSSTGGGGSTGGTTTGAGGIGSGNQTPIDVQVPVDTSGNQVTVVGQGNTDTSTSGSSSGGTSGGTPGTGVVSPPTGGVVSGPAGGPATNVSQGVSGPGATVLPSTGLSGALLWLALLGLLLLGLGTVLTQRRPALVRVS</sequence>
<comment type="caution">
    <text evidence="7">The sequence shown here is derived from an EMBL/GenBank/DDBJ whole genome shotgun (WGS) entry which is preliminary data.</text>
</comment>
<feature type="region of interest" description="Disordered" evidence="4">
    <location>
        <begin position="133"/>
        <end position="169"/>
    </location>
</feature>
<reference evidence="7 8" key="1">
    <citation type="submission" date="2018-11" db="EMBL/GenBank/DDBJ databases">
        <authorList>
            <person name="Li F."/>
        </authorList>
    </citation>
    <scope>NUCLEOTIDE SEQUENCE [LARGE SCALE GENOMIC DNA]</scope>
    <source>
        <strain evidence="7 8">Gsoil 818</strain>
    </source>
</reference>
<feature type="region of interest" description="Disordered" evidence="4">
    <location>
        <begin position="359"/>
        <end position="456"/>
    </location>
</feature>
<evidence type="ECO:0000259" key="6">
    <source>
        <dbReference type="PROSITE" id="PS51884"/>
    </source>
</evidence>
<keyword evidence="1" id="KW-0134">Cell wall</keyword>
<feature type="compositionally biased region" description="Low complexity" evidence="4">
    <location>
        <begin position="433"/>
        <end position="442"/>
    </location>
</feature>
<feature type="compositionally biased region" description="Polar residues" evidence="4">
    <location>
        <begin position="389"/>
        <end position="415"/>
    </location>
</feature>
<keyword evidence="2" id="KW-0130">Cell adhesion</keyword>
<dbReference type="OrthoDB" id="3544424at2"/>
<dbReference type="EMBL" id="RJSF01000044">
    <property type="protein sequence ID" value="RNM12511.1"/>
    <property type="molecule type" value="Genomic_DNA"/>
</dbReference>
<keyword evidence="3" id="KW-0034">Amyloid</keyword>
<dbReference type="AlphaFoldDB" id="A0A3N0GJB9"/>
<evidence type="ECO:0000313" key="7">
    <source>
        <dbReference type="EMBL" id="RNM12511.1"/>
    </source>
</evidence>
<feature type="transmembrane region" description="Helical" evidence="5">
    <location>
        <begin position="475"/>
        <end position="494"/>
    </location>
</feature>
<dbReference type="Pfam" id="PF03777">
    <property type="entry name" value="ChpA-C"/>
    <property type="match status" value="6"/>
</dbReference>
<keyword evidence="5" id="KW-1133">Transmembrane helix</keyword>
<keyword evidence="5" id="KW-0812">Transmembrane</keyword>
<organism evidence="7 8">
    <name type="scientific">Nocardioides pocheonensis</name>
    <dbReference type="NCBI Taxonomy" id="661485"/>
    <lineage>
        <taxon>Bacteria</taxon>
        <taxon>Bacillati</taxon>
        <taxon>Actinomycetota</taxon>
        <taxon>Actinomycetes</taxon>
        <taxon>Propionibacteriales</taxon>
        <taxon>Nocardioidaceae</taxon>
        <taxon>Nocardioides</taxon>
    </lineage>
</organism>
<proteinExistence type="predicted"/>
<dbReference type="Proteomes" id="UP000279994">
    <property type="component" value="Unassembled WGS sequence"/>
</dbReference>
<dbReference type="InterPro" id="IPR005528">
    <property type="entry name" value="ChpA-H"/>
</dbReference>
<evidence type="ECO:0000256" key="4">
    <source>
        <dbReference type="SAM" id="MobiDB-lite"/>
    </source>
</evidence>
<keyword evidence="1" id="KW-0964">Secreted</keyword>
<accession>A0A3N0GJB9</accession>
<evidence type="ECO:0000256" key="1">
    <source>
        <dbReference type="ARBA" id="ARBA00022512"/>
    </source>
</evidence>
<feature type="region of interest" description="Disordered" evidence="4">
    <location>
        <begin position="249"/>
        <end position="279"/>
    </location>
</feature>
<feature type="domain" description="Chaplin" evidence="6">
    <location>
        <begin position="100"/>
        <end position="140"/>
    </location>
</feature>